<dbReference type="Pfam" id="PF08282">
    <property type="entry name" value="Hydrolase_3"/>
    <property type="match status" value="1"/>
</dbReference>
<keyword evidence="2" id="KW-1185">Reference proteome</keyword>
<dbReference type="AlphaFoldDB" id="A0A4R3TM95"/>
<organism evidence="1 2">
    <name type="scientific">Longicatena caecimuris</name>
    <dbReference type="NCBI Taxonomy" id="1796635"/>
    <lineage>
        <taxon>Bacteria</taxon>
        <taxon>Bacillati</taxon>
        <taxon>Bacillota</taxon>
        <taxon>Erysipelotrichia</taxon>
        <taxon>Erysipelotrichales</taxon>
        <taxon>Erysipelotrichaceae</taxon>
        <taxon>Longicatena</taxon>
    </lineage>
</organism>
<evidence type="ECO:0000313" key="2">
    <source>
        <dbReference type="Proteomes" id="UP000295773"/>
    </source>
</evidence>
<dbReference type="RefSeq" id="WP_132223440.1">
    <property type="nucleotide sequence ID" value="NZ_JANKBG010000001.1"/>
</dbReference>
<dbReference type="EMBL" id="SMBP01000001">
    <property type="protein sequence ID" value="TCU63639.1"/>
    <property type="molecule type" value="Genomic_DNA"/>
</dbReference>
<accession>A0A4R3TM95</accession>
<dbReference type="InterPro" id="IPR006379">
    <property type="entry name" value="HAD-SF_hydro_IIB"/>
</dbReference>
<proteinExistence type="predicted"/>
<dbReference type="PANTHER" id="PTHR10000:SF8">
    <property type="entry name" value="HAD SUPERFAMILY HYDROLASE-LIKE, TYPE 3"/>
    <property type="match status" value="1"/>
</dbReference>
<name>A0A4R3TM95_9FIRM</name>
<protein>
    <recommendedName>
        <fullName evidence="3">Cof subfamily protein (Haloacid dehalogenase superfamily)/HAD superfamily hydrolase (TIGR01484 family)</fullName>
    </recommendedName>
</protein>
<sequence>MENIQLVICDIDSTLVTTDRRLTWKTKEVIDRLHAHGVLFGIASGRPLDELKRNAKKWGFSYPFDILIGMNGSELWDEKRQEEFGYYKLKSEWIKEIIELMEPFDANYFIYHDGYLLCRRNDAMMQHSAKSSDKEIVVMDTPEQLYQKENAKIMFRVTEEVMPSIERYVAQHPSPFYKGFKTQSTLMEFADHRVSKAFALKKYCEMNQLSFASVVAFGDTSNDNDMLACSGLGVCMCNGSADTKAIADDITKKSNDEDGFAWYMEEHFLKPFGW</sequence>
<gene>
    <name evidence="1" type="ORF">EDD61_101293</name>
</gene>
<reference evidence="1 2" key="1">
    <citation type="submission" date="2019-03" db="EMBL/GenBank/DDBJ databases">
        <title>Genomic Encyclopedia of Type Strains, Phase IV (KMG-IV): sequencing the most valuable type-strain genomes for metagenomic binning, comparative biology and taxonomic classification.</title>
        <authorList>
            <person name="Goeker M."/>
        </authorList>
    </citation>
    <scope>NUCLEOTIDE SEQUENCE [LARGE SCALE GENOMIC DNA]</scope>
    <source>
        <strain evidence="1 2">DSM 29481</strain>
    </source>
</reference>
<dbReference type="NCBIfam" id="TIGR01484">
    <property type="entry name" value="HAD-SF-IIB"/>
    <property type="match status" value="1"/>
</dbReference>
<dbReference type="Gene3D" id="3.30.1240.10">
    <property type="match status" value="1"/>
</dbReference>
<dbReference type="Proteomes" id="UP000295773">
    <property type="component" value="Unassembled WGS sequence"/>
</dbReference>
<dbReference type="InterPro" id="IPR036412">
    <property type="entry name" value="HAD-like_sf"/>
</dbReference>
<dbReference type="SUPFAM" id="SSF56784">
    <property type="entry name" value="HAD-like"/>
    <property type="match status" value="1"/>
</dbReference>
<dbReference type="Gene3D" id="3.40.50.1000">
    <property type="entry name" value="HAD superfamily/HAD-like"/>
    <property type="match status" value="1"/>
</dbReference>
<evidence type="ECO:0000313" key="1">
    <source>
        <dbReference type="EMBL" id="TCU63639.1"/>
    </source>
</evidence>
<dbReference type="GO" id="GO:0000287">
    <property type="term" value="F:magnesium ion binding"/>
    <property type="evidence" value="ECO:0007669"/>
    <property type="project" value="TreeGrafter"/>
</dbReference>
<evidence type="ECO:0008006" key="3">
    <source>
        <dbReference type="Google" id="ProtNLM"/>
    </source>
</evidence>
<dbReference type="InterPro" id="IPR023214">
    <property type="entry name" value="HAD_sf"/>
</dbReference>
<dbReference type="GO" id="GO:0016791">
    <property type="term" value="F:phosphatase activity"/>
    <property type="evidence" value="ECO:0007669"/>
    <property type="project" value="TreeGrafter"/>
</dbReference>
<dbReference type="PANTHER" id="PTHR10000">
    <property type="entry name" value="PHOSPHOSERINE PHOSPHATASE"/>
    <property type="match status" value="1"/>
</dbReference>
<dbReference type="GO" id="GO:0005829">
    <property type="term" value="C:cytosol"/>
    <property type="evidence" value="ECO:0007669"/>
    <property type="project" value="TreeGrafter"/>
</dbReference>
<comment type="caution">
    <text evidence="1">The sequence shown here is derived from an EMBL/GenBank/DDBJ whole genome shotgun (WGS) entry which is preliminary data.</text>
</comment>